<dbReference type="EMBL" id="JAZDWU010000007">
    <property type="protein sequence ID" value="KAK9997517.1"/>
    <property type="molecule type" value="Genomic_DNA"/>
</dbReference>
<dbReference type="AlphaFoldDB" id="A0AAW2CJE3"/>
<accession>A0AAW2CJE3</accession>
<evidence type="ECO:0008006" key="3">
    <source>
        <dbReference type="Google" id="ProtNLM"/>
    </source>
</evidence>
<gene>
    <name evidence="1" type="ORF">SO802_022203</name>
</gene>
<name>A0AAW2CJE3_9ROSI</name>
<reference evidence="1 2" key="1">
    <citation type="submission" date="2024-01" db="EMBL/GenBank/DDBJ databases">
        <title>A telomere-to-telomere, gap-free genome of sweet tea (Lithocarpus litseifolius).</title>
        <authorList>
            <person name="Zhou J."/>
        </authorList>
    </citation>
    <scope>NUCLEOTIDE SEQUENCE [LARGE SCALE GENOMIC DNA]</scope>
    <source>
        <strain evidence="1">Zhou-2022a</strain>
        <tissue evidence="1">Leaf</tissue>
    </source>
</reference>
<proteinExistence type="predicted"/>
<comment type="caution">
    <text evidence="1">The sequence shown here is derived from an EMBL/GenBank/DDBJ whole genome shotgun (WGS) entry which is preliminary data.</text>
</comment>
<organism evidence="1 2">
    <name type="scientific">Lithocarpus litseifolius</name>
    <dbReference type="NCBI Taxonomy" id="425828"/>
    <lineage>
        <taxon>Eukaryota</taxon>
        <taxon>Viridiplantae</taxon>
        <taxon>Streptophyta</taxon>
        <taxon>Embryophyta</taxon>
        <taxon>Tracheophyta</taxon>
        <taxon>Spermatophyta</taxon>
        <taxon>Magnoliopsida</taxon>
        <taxon>eudicotyledons</taxon>
        <taxon>Gunneridae</taxon>
        <taxon>Pentapetalae</taxon>
        <taxon>rosids</taxon>
        <taxon>fabids</taxon>
        <taxon>Fagales</taxon>
        <taxon>Fagaceae</taxon>
        <taxon>Lithocarpus</taxon>
    </lineage>
</organism>
<sequence length="254" mass="29625">MELLGHFGIAPRQLMPNSWRIVISCIGIWLAATDGDMIKVDELVYLYCLKASKEHGYYKLVPWERRTRIVPDLPSSFRSWKSRFFFVSRDDWETSSNEVWGDLPRLLRWWRTLNLVERRPKLKNKYKECVEKTIEYARTIEDFDDLVDTQTLAFHFLGPDPSAFVFRNIEIEEKKKRMTTKLNQSMYAKMRGKKKEPLSSIGKKTVRLVGKGISGTPPAPVTEPSWMASLATSVEEITPIRKRPRVKKIKTSHC</sequence>
<protein>
    <recommendedName>
        <fullName evidence="3">Aminotransferase-like plant mobile domain-containing protein</fullName>
    </recommendedName>
</protein>
<dbReference type="Proteomes" id="UP001459277">
    <property type="component" value="Unassembled WGS sequence"/>
</dbReference>
<keyword evidence="2" id="KW-1185">Reference proteome</keyword>
<evidence type="ECO:0000313" key="1">
    <source>
        <dbReference type="EMBL" id="KAK9997517.1"/>
    </source>
</evidence>
<evidence type="ECO:0000313" key="2">
    <source>
        <dbReference type="Proteomes" id="UP001459277"/>
    </source>
</evidence>